<organism evidence="1 2">
    <name type="scientific">Halococcus saccharolyticus DSM 5350</name>
    <dbReference type="NCBI Taxonomy" id="1227455"/>
    <lineage>
        <taxon>Archaea</taxon>
        <taxon>Methanobacteriati</taxon>
        <taxon>Methanobacteriota</taxon>
        <taxon>Stenosarchaea group</taxon>
        <taxon>Halobacteria</taxon>
        <taxon>Halobacteriales</taxon>
        <taxon>Halococcaceae</taxon>
        <taxon>Halococcus</taxon>
    </lineage>
</organism>
<dbReference type="AlphaFoldDB" id="M0MP88"/>
<dbReference type="Proteomes" id="UP000011669">
    <property type="component" value="Unassembled WGS sequence"/>
</dbReference>
<dbReference type="OrthoDB" id="195008at2157"/>
<proteinExistence type="predicted"/>
<dbReference type="EMBL" id="AOMD01000013">
    <property type="protein sequence ID" value="EMA46529.1"/>
    <property type="molecule type" value="Genomic_DNA"/>
</dbReference>
<dbReference type="SUPFAM" id="SSF46689">
    <property type="entry name" value="Homeodomain-like"/>
    <property type="match status" value="1"/>
</dbReference>
<dbReference type="STRING" id="1227455.C449_04250"/>
<gene>
    <name evidence="1" type="ORF">C449_04250</name>
</gene>
<evidence type="ECO:0000313" key="2">
    <source>
        <dbReference type="Proteomes" id="UP000011669"/>
    </source>
</evidence>
<dbReference type="Pfam" id="PF13565">
    <property type="entry name" value="HTH_32"/>
    <property type="match status" value="1"/>
</dbReference>
<dbReference type="InParanoid" id="M0MP88"/>
<dbReference type="RefSeq" id="WP_006076706.1">
    <property type="nucleotide sequence ID" value="NZ_AOMD01000013.1"/>
</dbReference>
<keyword evidence="2" id="KW-1185">Reference proteome</keyword>
<sequence length="141" mass="16258">MNKLDGVDAEALRRTLDEVTDAKAAKRLMVALAYKNDTRVDTLAEWYGIPRSTLYSWLDRFETRPIDEAIRDEHRPGRPPKLAAGQRADLERTLRRAPGAFGFEESSWTPDLLRRYVEQRFGVAYSLGHSRRLLREIRGEA</sequence>
<name>M0MP88_9EURY</name>
<dbReference type="PATRIC" id="fig|1227455.4.peg.862"/>
<comment type="caution">
    <text evidence="1">The sequence shown here is derived from an EMBL/GenBank/DDBJ whole genome shotgun (WGS) entry which is preliminary data.</text>
</comment>
<accession>M0MP88</accession>
<dbReference type="InterPro" id="IPR009057">
    <property type="entry name" value="Homeodomain-like_sf"/>
</dbReference>
<reference evidence="1 2" key="1">
    <citation type="journal article" date="2014" name="PLoS Genet.">
        <title>Phylogenetically driven sequencing of extremely halophilic archaea reveals strategies for static and dynamic osmo-response.</title>
        <authorList>
            <person name="Becker E.A."/>
            <person name="Seitzer P.M."/>
            <person name="Tritt A."/>
            <person name="Larsen D."/>
            <person name="Krusor M."/>
            <person name="Yao A.I."/>
            <person name="Wu D."/>
            <person name="Madern D."/>
            <person name="Eisen J.A."/>
            <person name="Darling A.E."/>
            <person name="Facciotti M.T."/>
        </authorList>
    </citation>
    <scope>NUCLEOTIDE SEQUENCE [LARGE SCALE GENOMIC DNA]</scope>
    <source>
        <strain evidence="1 2">DSM 5350</strain>
    </source>
</reference>
<protein>
    <submittedName>
        <fullName evidence="1">Transposase</fullName>
    </submittedName>
</protein>
<evidence type="ECO:0000313" key="1">
    <source>
        <dbReference type="EMBL" id="EMA46529.1"/>
    </source>
</evidence>